<protein>
    <submittedName>
        <fullName evidence="2">Uncharacterized protein</fullName>
    </submittedName>
</protein>
<proteinExistence type="predicted"/>
<keyword evidence="1" id="KW-0732">Signal</keyword>
<dbReference type="Proteomes" id="UP001164929">
    <property type="component" value="Chromosome 1"/>
</dbReference>
<organism evidence="2 3">
    <name type="scientific">Populus alba x Populus x berolinensis</name>
    <dbReference type="NCBI Taxonomy" id="444605"/>
    <lineage>
        <taxon>Eukaryota</taxon>
        <taxon>Viridiplantae</taxon>
        <taxon>Streptophyta</taxon>
        <taxon>Embryophyta</taxon>
        <taxon>Tracheophyta</taxon>
        <taxon>Spermatophyta</taxon>
        <taxon>Magnoliopsida</taxon>
        <taxon>eudicotyledons</taxon>
        <taxon>Gunneridae</taxon>
        <taxon>Pentapetalae</taxon>
        <taxon>rosids</taxon>
        <taxon>fabids</taxon>
        <taxon>Malpighiales</taxon>
        <taxon>Salicaceae</taxon>
        <taxon>Saliceae</taxon>
        <taxon>Populus</taxon>
    </lineage>
</organism>
<feature type="chain" id="PRO_5042110728" evidence="1">
    <location>
        <begin position="28"/>
        <end position="82"/>
    </location>
</feature>
<reference evidence="2 3" key="1">
    <citation type="journal article" date="2023" name="Mol. Ecol. Resour.">
        <title>Chromosome-level genome assembly of a triploid poplar Populus alba 'Berolinensis'.</title>
        <authorList>
            <person name="Chen S."/>
            <person name="Yu Y."/>
            <person name="Wang X."/>
            <person name="Wang S."/>
            <person name="Zhang T."/>
            <person name="Zhou Y."/>
            <person name="He R."/>
            <person name="Meng N."/>
            <person name="Wang Y."/>
            <person name="Liu W."/>
            <person name="Liu Z."/>
            <person name="Liu J."/>
            <person name="Guo Q."/>
            <person name="Huang H."/>
            <person name="Sederoff R.R."/>
            <person name="Wang G."/>
            <person name="Qu G."/>
            <person name="Chen S."/>
        </authorList>
    </citation>
    <scope>NUCLEOTIDE SEQUENCE [LARGE SCALE GENOMIC DNA]</scope>
    <source>
        <strain evidence="2">SC-2020</strain>
    </source>
</reference>
<name>A0AAD6RUW1_9ROSI</name>
<accession>A0AAD6RUW1</accession>
<evidence type="ECO:0000256" key="1">
    <source>
        <dbReference type="SAM" id="SignalP"/>
    </source>
</evidence>
<sequence length="82" mass="9044">MEKSSFKLTFLLFALLIIASCLDVGEARGPVITFRCQRDSDCVGQKCWCDKCYCQSSKRCACKFQSSLSDAIIGAQAGKPEH</sequence>
<dbReference type="PROSITE" id="PS51257">
    <property type="entry name" value="PROKAR_LIPOPROTEIN"/>
    <property type="match status" value="1"/>
</dbReference>
<gene>
    <name evidence="2" type="ORF">NC653_004623</name>
</gene>
<dbReference type="AlphaFoldDB" id="A0AAD6RUW1"/>
<evidence type="ECO:0000313" key="2">
    <source>
        <dbReference type="EMBL" id="KAJ7015378.1"/>
    </source>
</evidence>
<feature type="signal peptide" evidence="1">
    <location>
        <begin position="1"/>
        <end position="27"/>
    </location>
</feature>
<keyword evidence="3" id="KW-1185">Reference proteome</keyword>
<comment type="caution">
    <text evidence="2">The sequence shown here is derived from an EMBL/GenBank/DDBJ whole genome shotgun (WGS) entry which is preliminary data.</text>
</comment>
<dbReference type="EMBL" id="JAQIZT010000001">
    <property type="protein sequence ID" value="KAJ7015378.1"/>
    <property type="molecule type" value="Genomic_DNA"/>
</dbReference>
<evidence type="ECO:0000313" key="3">
    <source>
        <dbReference type="Proteomes" id="UP001164929"/>
    </source>
</evidence>